<feature type="repeat" description="PPR" evidence="2">
    <location>
        <begin position="720"/>
        <end position="754"/>
    </location>
</feature>
<dbReference type="NCBIfam" id="TIGR00756">
    <property type="entry name" value="PPR"/>
    <property type="match status" value="4"/>
</dbReference>
<dbReference type="PANTHER" id="PTHR47926:SF462">
    <property type="entry name" value="PENTATRICOPEPTIDE REPEAT-CONTAINING PROTEIN"/>
    <property type="match status" value="1"/>
</dbReference>
<dbReference type="Pfam" id="PF13041">
    <property type="entry name" value="PPR_2"/>
    <property type="match status" value="1"/>
</dbReference>
<keyword evidence="5" id="KW-1185">Reference proteome</keyword>
<dbReference type="InterPro" id="IPR011990">
    <property type="entry name" value="TPR-like_helical_dom_sf"/>
</dbReference>
<dbReference type="Gene3D" id="1.25.40.10">
    <property type="entry name" value="Tetratricopeptide repeat domain"/>
    <property type="match status" value="5"/>
</dbReference>
<evidence type="ECO:0000313" key="4">
    <source>
        <dbReference type="EMBL" id="KAK8959414.1"/>
    </source>
</evidence>
<dbReference type="PANTHER" id="PTHR47926">
    <property type="entry name" value="PENTATRICOPEPTIDE REPEAT-CONTAINING PROTEIN"/>
    <property type="match status" value="1"/>
</dbReference>
<dbReference type="PROSITE" id="PS51375">
    <property type="entry name" value="PPR"/>
    <property type="match status" value="5"/>
</dbReference>
<keyword evidence="3" id="KW-0472">Membrane</keyword>
<evidence type="ECO:0000313" key="5">
    <source>
        <dbReference type="Proteomes" id="UP001412067"/>
    </source>
</evidence>
<organism evidence="4 5">
    <name type="scientific">Platanthera guangdongensis</name>
    <dbReference type="NCBI Taxonomy" id="2320717"/>
    <lineage>
        <taxon>Eukaryota</taxon>
        <taxon>Viridiplantae</taxon>
        <taxon>Streptophyta</taxon>
        <taxon>Embryophyta</taxon>
        <taxon>Tracheophyta</taxon>
        <taxon>Spermatophyta</taxon>
        <taxon>Magnoliopsida</taxon>
        <taxon>Liliopsida</taxon>
        <taxon>Asparagales</taxon>
        <taxon>Orchidaceae</taxon>
        <taxon>Orchidoideae</taxon>
        <taxon>Orchideae</taxon>
        <taxon>Orchidinae</taxon>
        <taxon>Platanthera</taxon>
    </lineage>
</organism>
<proteinExistence type="predicted"/>
<keyword evidence="3" id="KW-1133">Transmembrane helix</keyword>
<keyword evidence="1" id="KW-0677">Repeat</keyword>
<name>A0ABR2M5H9_9ASPA</name>
<accession>A0ABR2M5H9</accession>
<keyword evidence="3" id="KW-0812">Transmembrane</keyword>
<feature type="repeat" description="PPR" evidence="2">
    <location>
        <begin position="487"/>
        <end position="522"/>
    </location>
</feature>
<comment type="caution">
    <text evidence="4">The sequence shown here is derived from an EMBL/GenBank/DDBJ whole genome shotgun (WGS) entry which is preliminary data.</text>
</comment>
<evidence type="ECO:0000256" key="3">
    <source>
        <dbReference type="SAM" id="Phobius"/>
    </source>
</evidence>
<sequence>MQATQDRGEPARSLYFTQVARRIWAKEADRDIQKREVIQTEQQTTRRKSIDKKHRHFNGWILLLGLALLLLLSQRCFSELAIEGVDHNDYLVAARYERHATPLMGWAAIHGSRACLVSVLPDATSCWSSQSPAKKILDSRPLPMLDCLFSSSKIATLSFPFDGFSVHNPFLEATPGLEVRGATASGMQRAADAACLFQKMEMENIINAKKPTTLNLKESFAEAISTRCFFSKSLQCLHARAFTSGLHHNLFISSLLIAKYFSFGNAAAARLVFHSHPRRPTKPLLWNSLIRGYLNCQLPQLALGVFEEMTAPSSPCELDRHTFHLAITACSRASKFELGFMILDLVESRGLCSDLLVATSLVVFLAKAGELKSARRMFDEMPVRDAASWNAIISGYSQAGLFLEAMELFGNMRIAKGFCTSEGSLVSLISCCANDDYVRNGEALHAHAVPTGFESNQFVLNSLLDMYLECGLPEAAAQLFDKMTLKDSVSWSTLIGGYAKNGRPSEALRAFHEMLLSNRVSPTRPILLNTLLACAALGDCETGRWIHDRYLSCNDDEMFADPSLITALIYMYARCRKAEISFRFLEIDERVAADVIAWNAVIKACAETGDFHGVFGLSLGMQRRGVHQDKATKSRTKKGTETHAVIVKRGFDSQRTIANSLIDMYAQFGNLEGSYSIFDCIRGKDVISWSTMMRACAWNGKAEEAFELFELMLEEGTRPNHFTFLAVLSACCHGGFVEKGKDYFASMGSHGLKPEIKHLTCMIDLFCRAGLLIHAYYLLKDMAVEASSGAVLWGALLSACRVHGNLVIGEEAAGHLFLLEPGNVANYLMLADIYILFGKIENSNALFRLLAEKKLEKPPGFSWFDSG</sequence>
<gene>
    <name evidence="4" type="ORF">KSP40_PGU002602</name>
</gene>
<dbReference type="Proteomes" id="UP001412067">
    <property type="component" value="Unassembled WGS sequence"/>
</dbReference>
<feature type="repeat" description="PPR" evidence="2">
    <location>
        <begin position="594"/>
        <end position="628"/>
    </location>
</feature>
<feature type="repeat" description="PPR" evidence="2">
    <location>
        <begin position="685"/>
        <end position="719"/>
    </location>
</feature>
<feature type="transmembrane region" description="Helical" evidence="3">
    <location>
        <begin position="56"/>
        <end position="73"/>
    </location>
</feature>
<dbReference type="EMBL" id="JBBWWR010000011">
    <property type="protein sequence ID" value="KAK8959414.1"/>
    <property type="molecule type" value="Genomic_DNA"/>
</dbReference>
<dbReference type="InterPro" id="IPR002885">
    <property type="entry name" value="PPR_rpt"/>
</dbReference>
<protein>
    <submittedName>
        <fullName evidence="4">Pentatricopeptide repeat-containing protein</fullName>
    </submittedName>
</protein>
<evidence type="ECO:0000256" key="2">
    <source>
        <dbReference type="PROSITE-ProRule" id="PRU00708"/>
    </source>
</evidence>
<reference evidence="4 5" key="1">
    <citation type="journal article" date="2022" name="Nat. Plants">
        <title>Genomes of leafy and leafless Platanthera orchids illuminate the evolution of mycoheterotrophy.</title>
        <authorList>
            <person name="Li M.H."/>
            <person name="Liu K.W."/>
            <person name="Li Z."/>
            <person name="Lu H.C."/>
            <person name="Ye Q.L."/>
            <person name="Zhang D."/>
            <person name="Wang J.Y."/>
            <person name="Li Y.F."/>
            <person name="Zhong Z.M."/>
            <person name="Liu X."/>
            <person name="Yu X."/>
            <person name="Liu D.K."/>
            <person name="Tu X.D."/>
            <person name="Liu B."/>
            <person name="Hao Y."/>
            <person name="Liao X.Y."/>
            <person name="Jiang Y.T."/>
            <person name="Sun W.H."/>
            <person name="Chen J."/>
            <person name="Chen Y.Q."/>
            <person name="Ai Y."/>
            <person name="Zhai J.W."/>
            <person name="Wu S.S."/>
            <person name="Zhou Z."/>
            <person name="Hsiao Y.Y."/>
            <person name="Wu W.L."/>
            <person name="Chen Y.Y."/>
            <person name="Lin Y.F."/>
            <person name="Hsu J.L."/>
            <person name="Li C.Y."/>
            <person name="Wang Z.W."/>
            <person name="Zhao X."/>
            <person name="Zhong W.Y."/>
            <person name="Ma X.K."/>
            <person name="Ma L."/>
            <person name="Huang J."/>
            <person name="Chen G.Z."/>
            <person name="Huang M.Z."/>
            <person name="Huang L."/>
            <person name="Peng D.H."/>
            <person name="Luo Y.B."/>
            <person name="Zou S.Q."/>
            <person name="Chen S.P."/>
            <person name="Lan S."/>
            <person name="Tsai W.C."/>
            <person name="Van de Peer Y."/>
            <person name="Liu Z.J."/>
        </authorList>
    </citation>
    <scope>NUCLEOTIDE SEQUENCE [LARGE SCALE GENOMIC DNA]</scope>
    <source>
        <strain evidence="4">Lor288</strain>
    </source>
</reference>
<evidence type="ECO:0000256" key="1">
    <source>
        <dbReference type="ARBA" id="ARBA00022737"/>
    </source>
</evidence>
<dbReference type="InterPro" id="IPR046960">
    <property type="entry name" value="PPR_At4g14850-like_plant"/>
</dbReference>
<dbReference type="Pfam" id="PF01535">
    <property type="entry name" value="PPR"/>
    <property type="match status" value="7"/>
</dbReference>
<feature type="repeat" description="PPR" evidence="2">
    <location>
        <begin position="385"/>
        <end position="415"/>
    </location>
</feature>